<protein>
    <recommendedName>
        <fullName evidence="5">Pentatricopeptide repeat-containing protein</fullName>
    </recommendedName>
</protein>
<feature type="repeat" description="PPR" evidence="2">
    <location>
        <begin position="221"/>
        <end position="251"/>
    </location>
</feature>
<evidence type="ECO:0000256" key="2">
    <source>
        <dbReference type="PROSITE-ProRule" id="PRU00708"/>
    </source>
</evidence>
<evidence type="ECO:0000313" key="3">
    <source>
        <dbReference type="EMBL" id="MQL85929.1"/>
    </source>
</evidence>
<evidence type="ECO:0000256" key="1">
    <source>
        <dbReference type="ARBA" id="ARBA00022737"/>
    </source>
</evidence>
<feature type="repeat" description="PPR" evidence="2">
    <location>
        <begin position="252"/>
        <end position="286"/>
    </location>
</feature>
<dbReference type="PANTHER" id="PTHR47926:SF354">
    <property type="entry name" value="REPEAT (PPR-LIKE) SUPERFAMILY PROTEIN, PUTATIVE-RELATED"/>
    <property type="match status" value="1"/>
</dbReference>
<organism evidence="3 4">
    <name type="scientific">Colocasia esculenta</name>
    <name type="common">Wild taro</name>
    <name type="synonym">Arum esculentum</name>
    <dbReference type="NCBI Taxonomy" id="4460"/>
    <lineage>
        <taxon>Eukaryota</taxon>
        <taxon>Viridiplantae</taxon>
        <taxon>Streptophyta</taxon>
        <taxon>Embryophyta</taxon>
        <taxon>Tracheophyta</taxon>
        <taxon>Spermatophyta</taxon>
        <taxon>Magnoliopsida</taxon>
        <taxon>Liliopsida</taxon>
        <taxon>Araceae</taxon>
        <taxon>Aroideae</taxon>
        <taxon>Colocasieae</taxon>
        <taxon>Colocasia</taxon>
    </lineage>
</organism>
<dbReference type="PANTHER" id="PTHR47926">
    <property type="entry name" value="PENTATRICOPEPTIDE REPEAT-CONTAINING PROTEIN"/>
    <property type="match status" value="1"/>
</dbReference>
<proteinExistence type="predicted"/>
<keyword evidence="1" id="KW-0677">Repeat</keyword>
<dbReference type="FunFam" id="1.25.40.10:FF:000344">
    <property type="entry name" value="Pentatricopeptide repeat-containing protein"/>
    <property type="match status" value="1"/>
</dbReference>
<dbReference type="GO" id="GO:0009451">
    <property type="term" value="P:RNA modification"/>
    <property type="evidence" value="ECO:0007669"/>
    <property type="project" value="InterPro"/>
</dbReference>
<feature type="repeat" description="PPR" evidence="2">
    <location>
        <begin position="287"/>
        <end position="321"/>
    </location>
</feature>
<dbReference type="Proteomes" id="UP000652761">
    <property type="component" value="Unassembled WGS sequence"/>
</dbReference>
<sequence>MSSSPLVHRNAQLHARQLLPRSWRCHPPAIHRASTPQQPSLPPQRDPWLVPILDSISVLSRRGCLFEAFYAYSWLRRRSPLPHPVLHPVSSLLACSTELRAELEGRQLHGHLISLGFQDSPPVVSRLVSFYAGCGAFDDAEAVAEGSVTGDSFNWNLLISAYVRAGFYWHALLAYEGMGRRGVSADNFTHSSVLKACGEMLEMGLGRGVHARVEKCSLERDLFVQNSLVSLYAKCGELATAEKLFVEMPDRDIVSWNALMAGYVANGMWEDAYKFLERMRVQGMELNTVTWNTIIRGNLQMSNYVGALQLVSQMKKNGSVLDSVTVAVGLIACSLSKAEELLNRMPIEPTAGMWASLVWGCQVHRNAEIGMRAAAKLLEMKTASLWNYLLVANVYASAGCWAEVFEPIGFQRHTVCFVVLLRVCAKLHLCFLLLR</sequence>
<dbReference type="NCBIfam" id="TIGR00756">
    <property type="entry name" value="PPR"/>
    <property type="match status" value="3"/>
</dbReference>
<dbReference type="InterPro" id="IPR046848">
    <property type="entry name" value="E_motif"/>
</dbReference>
<name>A0A843V2H1_COLES</name>
<accession>A0A843V2H1</accession>
<dbReference type="PROSITE" id="PS51375">
    <property type="entry name" value="PPR"/>
    <property type="match status" value="4"/>
</dbReference>
<dbReference type="Pfam" id="PF20431">
    <property type="entry name" value="E_motif"/>
    <property type="match status" value="1"/>
</dbReference>
<comment type="caution">
    <text evidence="3">The sequence shown here is derived from an EMBL/GenBank/DDBJ whole genome shotgun (WGS) entry which is preliminary data.</text>
</comment>
<dbReference type="InterPro" id="IPR002885">
    <property type="entry name" value="PPR_rpt"/>
</dbReference>
<dbReference type="OrthoDB" id="185373at2759"/>
<gene>
    <name evidence="3" type="ORF">Taro_018454</name>
</gene>
<feature type="repeat" description="PPR" evidence="2">
    <location>
        <begin position="151"/>
        <end position="185"/>
    </location>
</feature>
<dbReference type="Pfam" id="PF13041">
    <property type="entry name" value="PPR_2"/>
    <property type="match status" value="1"/>
</dbReference>
<reference evidence="3" key="1">
    <citation type="submission" date="2017-07" db="EMBL/GenBank/DDBJ databases">
        <title>Taro Niue Genome Assembly and Annotation.</title>
        <authorList>
            <person name="Atibalentja N."/>
            <person name="Keating K."/>
            <person name="Fields C.J."/>
        </authorList>
    </citation>
    <scope>NUCLEOTIDE SEQUENCE</scope>
    <source>
        <strain evidence="3">Niue_2</strain>
        <tissue evidence="3">Leaf</tissue>
    </source>
</reference>
<dbReference type="Pfam" id="PF01535">
    <property type="entry name" value="PPR"/>
    <property type="match status" value="1"/>
</dbReference>
<keyword evidence="4" id="KW-1185">Reference proteome</keyword>
<dbReference type="EMBL" id="NMUH01000859">
    <property type="protein sequence ID" value="MQL85929.1"/>
    <property type="molecule type" value="Genomic_DNA"/>
</dbReference>
<dbReference type="AlphaFoldDB" id="A0A843V2H1"/>
<dbReference type="InterPro" id="IPR011990">
    <property type="entry name" value="TPR-like_helical_dom_sf"/>
</dbReference>
<dbReference type="Gene3D" id="1.25.40.10">
    <property type="entry name" value="Tetratricopeptide repeat domain"/>
    <property type="match status" value="2"/>
</dbReference>
<dbReference type="GO" id="GO:0003723">
    <property type="term" value="F:RNA binding"/>
    <property type="evidence" value="ECO:0007669"/>
    <property type="project" value="InterPro"/>
</dbReference>
<evidence type="ECO:0008006" key="5">
    <source>
        <dbReference type="Google" id="ProtNLM"/>
    </source>
</evidence>
<dbReference type="InterPro" id="IPR046960">
    <property type="entry name" value="PPR_At4g14850-like_plant"/>
</dbReference>
<evidence type="ECO:0000313" key="4">
    <source>
        <dbReference type="Proteomes" id="UP000652761"/>
    </source>
</evidence>